<comment type="similarity">
    <text evidence="1">Belongs to the N-acetylmuramoyl-L-alanine amidase 2 family.</text>
</comment>
<accession>A0A8C0WXK0</accession>
<name>A0A8C0WXK0_CASCN</name>
<dbReference type="FunFam" id="3.40.80.10:FF:000001">
    <property type="entry name" value="Peptidoglycan recognition protein 1"/>
    <property type="match status" value="1"/>
</dbReference>
<reference evidence="5" key="1">
    <citation type="submission" date="2023-09" db="UniProtKB">
        <authorList>
            <consortium name="Ensembl"/>
        </authorList>
    </citation>
    <scope>IDENTIFICATION</scope>
</reference>
<dbReference type="SMART" id="SM00644">
    <property type="entry name" value="Ami_2"/>
    <property type="match status" value="1"/>
</dbReference>
<sequence>WRFYSLLLSLGQECPAIHPRCRWGAAPYKGRPTPLQLPLGFLYVHHTYVPASPCTTFARCAANMRSMQRFHQDTQGWDDIGYSFVVGSDGYVYEGRGWHRMGAHTRGRNSRGFGVAFVGNYTATLPTEAALRTVRDELPSCALRAGLLRPDYKVLGHRQLVHTDCPGDALFGLLRTWSLPHRSPP</sequence>
<evidence type="ECO:0008006" key="6">
    <source>
        <dbReference type="Google" id="ProtNLM"/>
    </source>
</evidence>
<feature type="domain" description="Peptidoglycan recognition protein family" evidence="4">
    <location>
        <begin position="15"/>
        <end position="161"/>
    </location>
</feature>
<dbReference type="InterPro" id="IPR015510">
    <property type="entry name" value="PGRP"/>
</dbReference>
<dbReference type="GO" id="GO:0008745">
    <property type="term" value="F:N-acetylmuramoyl-L-alanine amidase activity"/>
    <property type="evidence" value="ECO:0007669"/>
    <property type="project" value="InterPro"/>
</dbReference>
<dbReference type="GO" id="GO:0009253">
    <property type="term" value="P:peptidoglycan catabolic process"/>
    <property type="evidence" value="ECO:0007669"/>
    <property type="project" value="InterPro"/>
</dbReference>
<dbReference type="SMART" id="SM00701">
    <property type="entry name" value="PGRP"/>
    <property type="match status" value="1"/>
</dbReference>
<organism evidence="5">
    <name type="scientific">Castor canadensis</name>
    <name type="common">American beaver</name>
    <dbReference type="NCBI Taxonomy" id="51338"/>
    <lineage>
        <taxon>Eukaryota</taxon>
        <taxon>Metazoa</taxon>
        <taxon>Chordata</taxon>
        <taxon>Craniata</taxon>
        <taxon>Vertebrata</taxon>
        <taxon>Euteleostomi</taxon>
        <taxon>Mammalia</taxon>
        <taxon>Eutheria</taxon>
        <taxon>Euarchontoglires</taxon>
        <taxon>Glires</taxon>
        <taxon>Rodentia</taxon>
        <taxon>Castorimorpha</taxon>
        <taxon>Castoridae</taxon>
        <taxon>Castor</taxon>
    </lineage>
</organism>
<dbReference type="InterPro" id="IPR002502">
    <property type="entry name" value="Amidase_domain"/>
</dbReference>
<dbReference type="PANTHER" id="PTHR11022">
    <property type="entry name" value="PEPTIDOGLYCAN RECOGNITION PROTEIN"/>
    <property type="match status" value="1"/>
</dbReference>
<dbReference type="GO" id="GO:0002376">
    <property type="term" value="P:immune system process"/>
    <property type="evidence" value="ECO:0007669"/>
    <property type="project" value="UniProtKB-KW"/>
</dbReference>
<dbReference type="PANTHER" id="PTHR11022:SF66">
    <property type="entry name" value="N-ACETYLMURAMOYL-L-ALANINE AMIDASE"/>
    <property type="match status" value="1"/>
</dbReference>
<dbReference type="AlphaFoldDB" id="A0A8C0WXK0"/>
<feature type="domain" description="N-acetylmuramoyl-L-alanine amidase" evidence="3">
    <location>
        <begin position="28"/>
        <end position="167"/>
    </location>
</feature>
<dbReference type="CDD" id="cd06583">
    <property type="entry name" value="PGRP"/>
    <property type="match status" value="1"/>
</dbReference>
<keyword evidence="2" id="KW-0391">Immunity</keyword>
<evidence type="ECO:0000256" key="1">
    <source>
        <dbReference type="ARBA" id="ARBA00007553"/>
    </source>
</evidence>
<evidence type="ECO:0000259" key="4">
    <source>
        <dbReference type="SMART" id="SM00701"/>
    </source>
</evidence>
<protein>
    <recommendedName>
        <fullName evidence="6">PGRP2 amidase</fullName>
    </recommendedName>
</protein>
<dbReference type="Ensembl" id="ENSCCNT00000023682.1">
    <property type="protein sequence ID" value="ENSCCNP00000018202.1"/>
    <property type="gene ID" value="ENSCCNG00000018492.1"/>
</dbReference>
<evidence type="ECO:0000259" key="3">
    <source>
        <dbReference type="SMART" id="SM00644"/>
    </source>
</evidence>
<dbReference type="InterPro" id="IPR006619">
    <property type="entry name" value="PGRP_domain_met/bac"/>
</dbReference>
<dbReference type="Gene3D" id="3.40.80.10">
    <property type="entry name" value="Peptidoglycan recognition protein-like"/>
    <property type="match status" value="1"/>
</dbReference>
<dbReference type="GO" id="GO:0051239">
    <property type="term" value="P:regulation of multicellular organismal process"/>
    <property type="evidence" value="ECO:0007669"/>
    <property type="project" value="UniProtKB-ARBA"/>
</dbReference>
<dbReference type="InterPro" id="IPR036505">
    <property type="entry name" value="Amidase/PGRP_sf"/>
</dbReference>
<dbReference type="GO" id="GO:0008270">
    <property type="term" value="F:zinc ion binding"/>
    <property type="evidence" value="ECO:0007669"/>
    <property type="project" value="InterPro"/>
</dbReference>
<proteinExistence type="inferred from homology"/>
<evidence type="ECO:0000313" key="5">
    <source>
        <dbReference type="Ensembl" id="ENSCCNP00000018202.1"/>
    </source>
</evidence>
<evidence type="ECO:0000256" key="2">
    <source>
        <dbReference type="ARBA" id="ARBA00022859"/>
    </source>
</evidence>
<dbReference type="Pfam" id="PF01510">
    <property type="entry name" value="Amidase_2"/>
    <property type="match status" value="1"/>
</dbReference>
<dbReference type="SUPFAM" id="SSF55846">
    <property type="entry name" value="N-acetylmuramoyl-L-alanine amidase-like"/>
    <property type="match status" value="1"/>
</dbReference>